<feature type="domain" description="DUF5642" evidence="2">
    <location>
        <begin position="28"/>
        <end position="216"/>
    </location>
</feature>
<keyword evidence="4" id="KW-1185">Reference proteome</keyword>
<protein>
    <recommendedName>
        <fullName evidence="2">DUF5642 domain-containing protein</fullName>
    </recommendedName>
</protein>
<keyword evidence="1" id="KW-0732">Signal</keyword>
<dbReference type="InterPro" id="IPR041313">
    <property type="entry name" value="DUF5642"/>
</dbReference>
<accession>A0A1X0DH51</accession>
<organism evidence="3 4">
    <name type="scientific">Mycobacterium heidelbergense</name>
    <dbReference type="NCBI Taxonomy" id="53376"/>
    <lineage>
        <taxon>Bacteria</taxon>
        <taxon>Bacillati</taxon>
        <taxon>Actinomycetota</taxon>
        <taxon>Actinomycetes</taxon>
        <taxon>Mycobacteriales</taxon>
        <taxon>Mycobacteriaceae</taxon>
        <taxon>Mycobacterium</taxon>
        <taxon>Mycobacterium simiae complex</taxon>
    </lineage>
</organism>
<proteinExistence type="predicted"/>
<comment type="caution">
    <text evidence="3">The sequence shown here is derived from an EMBL/GenBank/DDBJ whole genome shotgun (WGS) entry which is preliminary data.</text>
</comment>
<evidence type="ECO:0000313" key="3">
    <source>
        <dbReference type="EMBL" id="ORA71698.1"/>
    </source>
</evidence>
<feature type="chain" id="PRO_5039091964" description="DUF5642 domain-containing protein" evidence="1">
    <location>
        <begin position="23"/>
        <end position="217"/>
    </location>
</feature>
<evidence type="ECO:0000313" key="4">
    <source>
        <dbReference type="Proteomes" id="UP000192566"/>
    </source>
</evidence>
<feature type="signal peptide" evidence="1">
    <location>
        <begin position="1"/>
        <end position="22"/>
    </location>
</feature>
<dbReference type="EMBL" id="MVHR01000024">
    <property type="protein sequence ID" value="ORA71698.1"/>
    <property type="molecule type" value="Genomic_DNA"/>
</dbReference>
<gene>
    <name evidence="3" type="ORF">BST25_16150</name>
</gene>
<dbReference type="PROSITE" id="PS51257">
    <property type="entry name" value="PROKAR_LIPOPROTEIN"/>
    <property type="match status" value="1"/>
</dbReference>
<sequence length="217" mass="22905">MLKVVLAIVSMCALAGCSGTNASSTKADISKVDQVKSSFGSEFKVNDIAKRGIDPKFFSAHKLPPGLIFAPPECAKVAVGPEMPMGLGGTMAGLSAEGNGNRLTVIAMETSQPLPSNDPGHHCSKVVFSGPQMKGSIEAVDAPRIDGMQTLGERRVMQTDSPEGDRSLEAYRYTAQFGDYEVVVIASPTMNPDQPAVPIDTQRARDLLVKAVAAIRS</sequence>
<dbReference type="Pfam" id="PF18702">
    <property type="entry name" value="DUF5642"/>
    <property type="match status" value="1"/>
</dbReference>
<evidence type="ECO:0000256" key="1">
    <source>
        <dbReference type="SAM" id="SignalP"/>
    </source>
</evidence>
<dbReference type="AlphaFoldDB" id="A0A1X0DH51"/>
<dbReference type="OrthoDB" id="4637146at2"/>
<reference evidence="3 4" key="1">
    <citation type="submission" date="2017-02" db="EMBL/GenBank/DDBJ databases">
        <title>The new phylogeny of genus Mycobacterium.</title>
        <authorList>
            <person name="Tortoli E."/>
            <person name="Trovato A."/>
            <person name="Cirillo D.M."/>
        </authorList>
    </citation>
    <scope>NUCLEOTIDE SEQUENCE [LARGE SCALE GENOMIC DNA]</scope>
    <source>
        <strain evidence="3 4">DSM 44471</strain>
    </source>
</reference>
<dbReference type="Proteomes" id="UP000192566">
    <property type="component" value="Unassembled WGS sequence"/>
</dbReference>
<evidence type="ECO:0000259" key="2">
    <source>
        <dbReference type="Pfam" id="PF18702"/>
    </source>
</evidence>
<dbReference type="RefSeq" id="WP_083075155.1">
    <property type="nucleotide sequence ID" value="NZ_AP022615.1"/>
</dbReference>
<name>A0A1X0DH51_MYCHE</name>